<proteinExistence type="predicted"/>
<gene>
    <name evidence="2" type="ORF">SCP_0604260</name>
</gene>
<comment type="caution">
    <text evidence="2">The sequence shown here is derived from an EMBL/GenBank/DDBJ whole genome shotgun (WGS) entry which is preliminary data.</text>
</comment>
<dbReference type="GeneID" id="38781364"/>
<dbReference type="InterPro" id="IPR013762">
    <property type="entry name" value="Integrase-like_cat_sf"/>
</dbReference>
<evidence type="ECO:0008006" key="4">
    <source>
        <dbReference type="Google" id="ProtNLM"/>
    </source>
</evidence>
<dbReference type="GO" id="GO:0015074">
    <property type="term" value="P:DNA integration"/>
    <property type="evidence" value="ECO:0007669"/>
    <property type="project" value="InterPro"/>
</dbReference>
<sequence>MKDIPKGERTPASSILMASFIATLAEAYSGKTIGNYITGIRAWHLLHGLPWVMKKNEMDVLLKSADVLTPSSSKCTPREPFTIEILAHIHGKLSLSEPLDAAVWACLTTAFYAVARVGEVIVRNLTAFDPTLHVKRSDIHVARDRNGLEETIFHLPVTKAAPHGEDIFWARQNGLTDPAQALENHFTINRLPADAPLFAYWHGLSSHPLTCQIFLQHISRASKDLSLNLHGHSIRIGSTLEYLLWGIAFEVVKSKGHWQSNAFTLYLCKHMQVMAPYMQAVPAIHEALVRYSMPPVR</sequence>
<dbReference type="Proteomes" id="UP000287166">
    <property type="component" value="Unassembled WGS sequence"/>
</dbReference>
<dbReference type="RefSeq" id="XP_027615360.1">
    <property type="nucleotide sequence ID" value="XM_027759559.1"/>
</dbReference>
<dbReference type="SUPFAM" id="SSF56349">
    <property type="entry name" value="DNA breaking-rejoining enzymes"/>
    <property type="match status" value="1"/>
</dbReference>
<evidence type="ECO:0000313" key="3">
    <source>
        <dbReference type="Proteomes" id="UP000287166"/>
    </source>
</evidence>
<reference evidence="2 3" key="1">
    <citation type="journal article" date="2018" name="Sci. Rep.">
        <title>Genome sequence of the cauliflower mushroom Sparassis crispa (Hanabiratake) and its association with beneficial usage.</title>
        <authorList>
            <person name="Kiyama R."/>
            <person name="Furutani Y."/>
            <person name="Kawaguchi K."/>
            <person name="Nakanishi T."/>
        </authorList>
    </citation>
    <scope>NUCLEOTIDE SEQUENCE [LARGE SCALE GENOMIC DNA]</scope>
</reference>
<dbReference type="PANTHER" id="PTHR34605">
    <property type="entry name" value="PHAGE_INTEGRASE DOMAIN-CONTAINING PROTEIN"/>
    <property type="match status" value="1"/>
</dbReference>
<name>A0A401GQE6_9APHY</name>
<evidence type="ECO:0000256" key="1">
    <source>
        <dbReference type="ARBA" id="ARBA00023172"/>
    </source>
</evidence>
<dbReference type="GO" id="GO:0003677">
    <property type="term" value="F:DNA binding"/>
    <property type="evidence" value="ECO:0007669"/>
    <property type="project" value="InterPro"/>
</dbReference>
<dbReference type="STRING" id="139825.A0A401GQE6"/>
<evidence type="ECO:0000313" key="2">
    <source>
        <dbReference type="EMBL" id="GBE84447.1"/>
    </source>
</evidence>
<accession>A0A401GQE6</accession>
<dbReference type="AlphaFoldDB" id="A0A401GQE6"/>
<dbReference type="EMBL" id="BFAD01000006">
    <property type="protein sequence ID" value="GBE84447.1"/>
    <property type="molecule type" value="Genomic_DNA"/>
</dbReference>
<keyword evidence="1" id="KW-0233">DNA recombination</keyword>
<protein>
    <recommendedName>
        <fullName evidence="4">Tyr recombinase domain-containing protein</fullName>
    </recommendedName>
</protein>
<organism evidence="2 3">
    <name type="scientific">Sparassis crispa</name>
    <dbReference type="NCBI Taxonomy" id="139825"/>
    <lineage>
        <taxon>Eukaryota</taxon>
        <taxon>Fungi</taxon>
        <taxon>Dikarya</taxon>
        <taxon>Basidiomycota</taxon>
        <taxon>Agaricomycotina</taxon>
        <taxon>Agaricomycetes</taxon>
        <taxon>Polyporales</taxon>
        <taxon>Sparassidaceae</taxon>
        <taxon>Sparassis</taxon>
    </lineage>
</organism>
<dbReference type="Gene3D" id="1.10.443.10">
    <property type="entry name" value="Intergrase catalytic core"/>
    <property type="match status" value="1"/>
</dbReference>
<keyword evidence="3" id="KW-1185">Reference proteome</keyword>
<dbReference type="PANTHER" id="PTHR34605:SF3">
    <property type="entry name" value="P CELL-TYPE AGGLUTINATION PROTEIN MAP4-LIKE-RELATED"/>
    <property type="match status" value="1"/>
</dbReference>
<dbReference type="OrthoDB" id="2794913at2759"/>
<dbReference type="GO" id="GO:0006310">
    <property type="term" value="P:DNA recombination"/>
    <property type="evidence" value="ECO:0007669"/>
    <property type="project" value="UniProtKB-KW"/>
</dbReference>
<dbReference type="InterPro" id="IPR011010">
    <property type="entry name" value="DNA_brk_join_enz"/>
</dbReference>
<dbReference type="InterPro" id="IPR052925">
    <property type="entry name" value="Phage_Integrase-like_Recomb"/>
</dbReference>
<dbReference type="InParanoid" id="A0A401GQE6"/>